<comment type="caution">
    <text evidence="2">The sequence shown here is derived from an EMBL/GenBank/DDBJ whole genome shotgun (WGS) entry which is preliminary data.</text>
</comment>
<keyword evidence="3" id="KW-1185">Reference proteome</keyword>
<reference evidence="3" key="1">
    <citation type="journal article" date="2019" name="Int. J. Syst. Evol. Microbiol.">
        <title>The Global Catalogue of Microorganisms (GCM) 10K type strain sequencing project: providing services to taxonomists for standard genome sequencing and annotation.</title>
        <authorList>
            <consortium name="The Broad Institute Genomics Platform"/>
            <consortium name="The Broad Institute Genome Sequencing Center for Infectious Disease"/>
            <person name="Wu L."/>
            <person name="Ma J."/>
        </authorList>
    </citation>
    <scope>NUCLEOTIDE SEQUENCE [LARGE SCALE GENOMIC DNA]</scope>
    <source>
        <strain evidence="3">KCTC 42986</strain>
    </source>
</reference>
<accession>A0ABV7F196</accession>
<evidence type="ECO:0000256" key="1">
    <source>
        <dbReference type="SAM" id="SignalP"/>
    </source>
</evidence>
<protein>
    <submittedName>
        <fullName evidence="2">Transporter</fullName>
    </submittedName>
</protein>
<dbReference type="RefSeq" id="WP_390323780.1">
    <property type="nucleotide sequence ID" value="NZ_JBHRTP010000023.1"/>
</dbReference>
<evidence type="ECO:0000313" key="2">
    <source>
        <dbReference type="EMBL" id="MFC3107996.1"/>
    </source>
</evidence>
<proteinExistence type="predicted"/>
<dbReference type="InterPro" id="IPR025737">
    <property type="entry name" value="FApF"/>
</dbReference>
<gene>
    <name evidence="2" type="ORF">ACFOFO_08480</name>
</gene>
<name>A0ABV7F196_9BURK</name>
<feature type="chain" id="PRO_5046201743" evidence="1">
    <location>
        <begin position="26"/>
        <end position="258"/>
    </location>
</feature>
<keyword evidence="1" id="KW-0732">Signal</keyword>
<evidence type="ECO:0000313" key="3">
    <source>
        <dbReference type="Proteomes" id="UP001595530"/>
    </source>
</evidence>
<sequence>MPLIRSRLHQIIAALAASLSVCAFAADEPAITPYRPSVSSPAQLPVPGQLELELGILSSKMDENKRDSLPYQFKLAFNPQWGVLIGGESYVSARDEFGNRARGVGDTTLVLKRAFLIDDKTALGLELGAKLATAKDSIGSGKTDYSLNGIFSRDIDRVHMDANLNLTRLGTSEPETSRTQTGWSTSFSLPVADKWGTTAELSGTHRMGAPNTAQLLAALTYSPSNRLAIDFGFIKGLTKASQDWSLFTGIVLPLAKLW</sequence>
<dbReference type="Proteomes" id="UP001595530">
    <property type="component" value="Unassembled WGS sequence"/>
</dbReference>
<dbReference type="Pfam" id="PF13557">
    <property type="entry name" value="Phenol_MetA_deg"/>
    <property type="match status" value="1"/>
</dbReference>
<dbReference type="EMBL" id="JBHRTP010000023">
    <property type="protein sequence ID" value="MFC3107996.1"/>
    <property type="molecule type" value="Genomic_DNA"/>
</dbReference>
<organism evidence="2 3">
    <name type="scientific">Undibacterium arcticum</name>
    <dbReference type="NCBI Taxonomy" id="1762892"/>
    <lineage>
        <taxon>Bacteria</taxon>
        <taxon>Pseudomonadati</taxon>
        <taxon>Pseudomonadota</taxon>
        <taxon>Betaproteobacteria</taxon>
        <taxon>Burkholderiales</taxon>
        <taxon>Oxalobacteraceae</taxon>
        <taxon>Undibacterium</taxon>
    </lineage>
</organism>
<feature type="signal peptide" evidence="1">
    <location>
        <begin position="1"/>
        <end position="25"/>
    </location>
</feature>